<name>A0ABT6DMS9_9BACT</name>
<feature type="signal peptide" evidence="1">
    <location>
        <begin position="1"/>
        <end position="21"/>
    </location>
</feature>
<gene>
    <name evidence="2" type="ORF">NWE73_12160</name>
</gene>
<comment type="caution">
    <text evidence="2">The sequence shown here is derived from an EMBL/GenBank/DDBJ whole genome shotgun (WGS) entry which is preliminary data.</text>
</comment>
<dbReference type="Proteomes" id="UP001152321">
    <property type="component" value="Unassembled WGS sequence"/>
</dbReference>
<evidence type="ECO:0000313" key="3">
    <source>
        <dbReference type="Proteomes" id="UP001152321"/>
    </source>
</evidence>
<dbReference type="EMBL" id="JANRMI010000003">
    <property type="protein sequence ID" value="MDG0817126.1"/>
    <property type="molecule type" value="Genomic_DNA"/>
</dbReference>
<evidence type="ECO:0000313" key="2">
    <source>
        <dbReference type="EMBL" id="MDG0817126.1"/>
    </source>
</evidence>
<protein>
    <submittedName>
        <fullName evidence="2">Uncharacterized protein</fullName>
    </submittedName>
</protein>
<reference evidence="2" key="1">
    <citation type="submission" date="2022-08" db="EMBL/GenBank/DDBJ databases">
        <title>Novel Bdellovibrio Species Isolated from Svalbard: Designation Bdellovibrio svalbardensis.</title>
        <authorList>
            <person name="Mitchell R.J."/>
            <person name="Choi S.Y."/>
        </authorList>
    </citation>
    <scope>NUCLEOTIDE SEQUENCE</scope>
    <source>
        <strain evidence="2">PAP01</strain>
    </source>
</reference>
<proteinExistence type="predicted"/>
<dbReference type="RefSeq" id="WP_277578602.1">
    <property type="nucleotide sequence ID" value="NZ_JANRMI010000003.1"/>
</dbReference>
<organism evidence="2 3">
    <name type="scientific">Bdellovibrio svalbardensis</name>
    <dbReference type="NCBI Taxonomy" id="2972972"/>
    <lineage>
        <taxon>Bacteria</taxon>
        <taxon>Pseudomonadati</taxon>
        <taxon>Bdellovibrionota</taxon>
        <taxon>Bdellovibrionia</taxon>
        <taxon>Bdellovibrionales</taxon>
        <taxon>Pseudobdellovibrionaceae</taxon>
        <taxon>Bdellovibrio</taxon>
    </lineage>
</organism>
<evidence type="ECO:0000256" key="1">
    <source>
        <dbReference type="SAM" id="SignalP"/>
    </source>
</evidence>
<keyword evidence="3" id="KW-1185">Reference proteome</keyword>
<sequence>MKTLTFFLQIGILFAGALASAQGIESSMKGFNLQACSQDQQQCLVIKAEKTLGSQMKMLHALTKPEVTITSKKTAKTETLRGDTGYIDIEENQIVLYKKENGKLKETSINLSNFEKFSSEMGAKL</sequence>
<keyword evidence="1" id="KW-0732">Signal</keyword>
<accession>A0ABT6DMS9</accession>
<feature type="chain" id="PRO_5046980772" evidence="1">
    <location>
        <begin position="22"/>
        <end position="125"/>
    </location>
</feature>